<keyword evidence="2" id="KW-1133">Transmembrane helix</keyword>
<evidence type="ECO:0000313" key="4">
    <source>
        <dbReference type="Proteomes" id="UP000030641"/>
    </source>
</evidence>
<evidence type="ECO:0000313" key="3">
    <source>
        <dbReference type="EMBL" id="KEQ97347.1"/>
    </source>
</evidence>
<sequence>MLATRLRTPLVSRLPPLARPSTVARRLFADQQTTPNTPLPQTAPPTSPAAVPNTPIPTPTTQPRPTASPDVIPIPRAQRPPRLQDGYSGAFYLSLLGGLLLAAPVISYFYWEHRKTHMREKKEAILREIHARVGRP</sequence>
<feature type="region of interest" description="Disordered" evidence="1">
    <location>
        <begin position="28"/>
        <end position="80"/>
    </location>
</feature>
<protein>
    <submittedName>
        <fullName evidence="3">Uncharacterized protein</fullName>
    </submittedName>
</protein>
<keyword evidence="2" id="KW-0812">Transmembrane</keyword>
<proteinExistence type="predicted"/>
<dbReference type="InParanoid" id="A0A074YT98"/>
<dbReference type="RefSeq" id="XP_013345681.1">
    <property type="nucleotide sequence ID" value="XM_013490227.1"/>
</dbReference>
<keyword evidence="2" id="KW-0472">Membrane</keyword>
<evidence type="ECO:0000256" key="2">
    <source>
        <dbReference type="SAM" id="Phobius"/>
    </source>
</evidence>
<reference evidence="3 4" key="1">
    <citation type="journal article" date="2014" name="BMC Genomics">
        <title>Genome sequencing of four Aureobasidium pullulans varieties: biotechnological potential, stress tolerance, and description of new species.</title>
        <authorList>
            <person name="Gostin Ar C."/>
            <person name="Ohm R.A."/>
            <person name="Kogej T."/>
            <person name="Sonjak S."/>
            <person name="Turk M."/>
            <person name="Zajc J."/>
            <person name="Zalar P."/>
            <person name="Grube M."/>
            <person name="Sun H."/>
            <person name="Han J."/>
            <person name="Sharma A."/>
            <person name="Chiniquy J."/>
            <person name="Ngan C.Y."/>
            <person name="Lipzen A."/>
            <person name="Barry K."/>
            <person name="Grigoriev I.V."/>
            <person name="Gunde-Cimerman N."/>
        </authorList>
    </citation>
    <scope>NUCLEOTIDE SEQUENCE [LARGE SCALE GENOMIC DNA]</scope>
    <source>
        <strain evidence="3 4">EXF-2481</strain>
    </source>
</reference>
<dbReference type="HOGENOM" id="CLU_1885371_0_0_1"/>
<feature type="compositionally biased region" description="Pro residues" evidence="1">
    <location>
        <begin position="37"/>
        <end position="47"/>
    </location>
</feature>
<dbReference type="OrthoDB" id="3938789at2759"/>
<evidence type="ECO:0000256" key="1">
    <source>
        <dbReference type="SAM" id="MobiDB-lite"/>
    </source>
</evidence>
<feature type="transmembrane region" description="Helical" evidence="2">
    <location>
        <begin position="90"/>
        <end position="111"/>
    </location>
</feature>
<gene>
    <name evidence="3" type="ORF">AUEXF2481DRAFT_3172</name>
</gene>
<organism evidence="3 4">
    <name type="scientific">Aureobasidium subglaciale (strain EXF-2481)</name>
    <name type="common">Aureobasidium pullulans var. subglaciale</name>
    <dbReference type="NCBI Taxonomy" id="1043005"/>
    <lineage>
        <taxon>Eukaryota</taxon>
        <taxon>Fungi</taxon>
        <taxon>Dikarya</taxon>
        <taxon>Ascomycota</taxon>
        <taxon>Pezizomycotina</taxon>
        <taxon>Dothideomycetes</taxon>
        <taxon>Dothideomycetidae</taxon>
        <taxon>Dothideales</taxon>
        <taxon>Saccotheciaceae</taxon>
        <taxon>Aureobasidium</taxon>
    </lineage>
</organism>
<dbReference type="GeneID" id="25364500"/>
<name>A0A074YT98_AURSE</name>
<accession>A0A074YT98</accession>
<dbReference type="AlphaFoldDB" id="A0A074YT98"/>
<dbReference type="EMBL" id="KL584754">
    <property type="protein sequence ID" value="KEQ97347.1"/>
    <property type="molecule type" value="Genomic_DNA"/>
</dbReference>
<dbReference type="Proteomes" id="UP000030641">
    <property type="component" value="Unassembled WGS sequence"/>
</dbReference>
<keyword evidence="4" id="KW-1185">Reference proteome</keyword>